<evidence type="ECO:0000313" key="2">
    <source>
        <dbReference type="Proteomes" id="UP000554482"/>
    </source>
</evidence>
<organism evidence="1 2">
    <name type="scientific">Thalictrum thalictroides</name>
    <name type="common">Rue-anemone</name>
    <name type="synonym">Anemone thalictroides</name>
    <dbReference type="NCBI Taxonomy" id="46969"/>
    <lineage>
        <taxon>Eukaryota</taxon>
        <taxon>Viridiplantae</taxon>
        <taxon>Streptophyta</taxon>
        <taxon>Embryophyta</taxon>
        <taxon>Tracheophyta</taxon>
        <taxon>Spermatophyta</taxon>
        <taxon>Magnoliopsida</taxon>
        <taxon>Ranunculales</taxon>
        <taxon>Ranunculaceae</taxon>
        <taxon>Thalictroideae</taxon>
        <taxon>Thalictrum</taxon>
    </lineage>
</organism>
<name>A0A7J6W0A5_THATH</name>
<dbReference type="EMBL" id="JABWDY010024682">
    <property type="protein sequence ID" value="KAF5190042.1"/>
    <property type="molecule type" value="Genomic_DNA"/>
</dbReference>
<dbReference type="AlphaFoldDB" id="A0A7J6W0A5"/>
<keyword evidence="2" id="KW-1185">Reference proteome</keyword>
<reference evidence="1 2" key="1">
    <citation type="submission" date="2020-06" db="EMBL/GenBank/DDBJ databases">
        <title>Transcriptomic and genomic resources for Thalictrum thalictroides and T. hernandezii: Facilitating candidate gene discovery in an emerging model plant lineage.</title>
        <authorList>
            <person name="Arias T."/>
            <person name="Riano-Pachon D.M."/>
            <person name="Di Stilio V.S."/>
        </authorList>
    </citation>
    <scope>NUCLEOTIDE SEQUENCE [LARGE SCALE GENOMIC DNA]</scope>
    <source>
        <strain evidence="2">cv. WT478/WT964</strain>
        <tissue evidence="1">Leaves</tissue>
    </source>
</reference>
<comment type="caution">
    <text evidence="1">The sequence shown here is derived from an EMBL/GenBank/DDBJ whole genome shotgun (WGS) entry which is preliminary data.</text>
</comment>
<dbReference type="Proteomes" id="UP000554482">
    <property type="component" value="Unassembled WGS sequence"/>
</dbReference>
<sequence length="103" mass="11415">MNGEFYKLSMLLKLKKKGHINLDLFLATHFQNTSTTFNPPPVANDAPPNITTAAVYKPTSDPYSGTEDSQMQYAMNLSLGLNNFHNDMPLQIPGLQTAHIYTG</sequence>
<accession>A0A7J6W0A5</accession>
<protein>
    <submittedName>
        <fullName evidence="1">Uncharacterized protein</fullName>
    </submittedName>
</protein>
<evidence type="ECO:0000313" key="1">
    <source>
        <dbReference type="EMBL" id="KAF5190042.1"/>
    </source>
</evidence>
<proteinExistence type="predicted"/>
<gene>
    <name evidence="1" type="ORF">FRX31_020372</name>
</gene>